<dbReference type="Pfam" id="PF04149">
    <property type="entry name" value="DUF397"/>
    <property type="match status" value="1"/>
</dbReference>
<sequence length="90" mass="10055">MGFCDVFGAPRPLMMMKTKDWGGSTMHDTTTEWRRSSFCADTSCVEVAGSGDSVLIRDGKRRDQGEHLEFSKEDWAGFLRDIEGGRYAGL</sequence>
<dbReference type="PATRIC" id="fig|512565.3.peg.5372"/>
<proteinExistence type="predicted"/>
<keyword evidence="3" id="KW-1185">Reference proteome</keyword>
<organism evidence="2 3">
    <name type="scientific">Actinoplanes missouriensis (strain ATCC 14538 / DSM 43046 / CBS 188.64 / JCM 3121 / NBRC 102363 / NCIMB 12654 / NRRL B-3342 / UNCC 431)</name>
    <dbReference type="NCBI Taxonomy" id="512565"/>
    <lineage>
        <taxon>Bacteria</taxon>
        <taxon>Bacillati</taxon>
        <taxon>Actinomycetota</taxon>
        <taxon>Actinomycetes</taxon>
        <taxon>Micromonosporales</taxon>
        <taxon>Micromonosporaceae</taxon>
        <taxon>Actinoplanes</taxon>
    </lineage>
</organism>
<dbReference type="STRING" id="512565.AMIS_53790"/>
<dbReference type="AlphaFoldDB" id="I0HC62"/>
<protein>
    <recommendedName>
        <fullName evidence="1">DUF397 domain-containing protein</fullName>
    </recommendedName>
</protein>
<gene>
    <name evidence="2" type="ordered locus">AMIS_53790</name>
</gene>
<evidence type="ECO:0000313" key="3">
    <source>
        <dbReference type="Proteomes" id="UP000007882"/>
    </source>
</evidence>
<dbReference type="Proteomes" id="UP000007882">
    <property type="component" value="Chromosome"/>
</dbReference>
<dbReference type="EMBL" id="AP012319">
    <property type="protein sequence ID" value="BAL90599.1"/>
    <property type="molecule type" value="Genomic_DNA"/>
</dbReference>
<accession>I0HC62</accession>
<dbReference type="KEGG" id="ams:AMIS_53790"/>
<name>I0HC62_ACTM4</name>
<evidence type="ECO:0000259" key="1">
    <source>
        <dbReference type="Pfam" id="PF04149"/>
    </source>
</evidence>
<dbReference type="InterPro" id="IPR007278">
    <property type="entry name" value="DUF397"/>
</dbReference>
<dbReference type="HOGENOM" id="CLU_131550_3_3_11"/>
<reference evidence="2 3" key="1">
    <citation type="submission" date="2012-02" db="EMBL/GenBank/DDBJ databases">
        <title>Complete genome sequence of Actinoplanes missouriensis 431 (= NBRC 102363).</title>
        <authorList>
            <person name="Ohnishi Y."/>
            <person name="Ishikawa J."/>
            <person name="Sekine M."/>
            <person name="Hosoyama A."/>
            <person name="Harada T."/>
            <person name="Narita H."/>
            <person name="Hata T."/>
            <person name="Konno Y."/>
            <person name="Tutikane K."/>
            <person name="Fujita N."/>
            <person name="Horinouchi S."/>
            <person name="Hayakawa M."/>
        </authorList>
    </citation>
    <scope>NUCLEOTIDE SEQUENCE [LARGE SCALE GENOMIC DNA]</scope>
    <source>
        <strain evidence="3">ATCC 14538 / DSM 43046 / CBS 188.64 / JCM 3121 / NBRC 102363 / NCIMB 12654 / NRRL B-3342 / UNCC 431</strain>
    </source>
</reference>
<feature type="domain" description="DUF397" evidence="1">
    <location>
        <begin position="32"/>
        <end position="82"/>
    </location>
</feature>
<evidence type="ECO:0000313" key="2">
    <source>
        <dbReference type="EMBL" id="BAL90599.1"/>
    </source>
</evidence>